<evidence type="ECO:0000256" key="1">
    <source>
        <dbReference type="SAM" id="MobiDB-lite"/>
    </source>
</evidence>
<dbReference type="RefSeq" id="WP_148596652.1">
    <property type="nucleotide sequence ID" value="NZ_CP042997.1"/>
</dbReference>
<reference evidence="2 3" key="1">
    <citation type="submission" date="2019-08" db="EMBL/GenBank/DDBJ databases">
        <title>Deep-cultivation of Planctomycetes and their phenomic and genomic characterization uncovers novel biology.</title>
        <authorList>
            <person name="Wiegand S."/>
            <person name="Jogler M."/>
            <person name="Boedeker C."/>
            <person name="Pinto D."/>
            <person name="Vollmers J."/>
            <person name="Rivas-Marin E."/>
            <person name="Kohn T."/>
            <person name="Peeters S.H."/>
            <person name="Heuer A."/>
            <person name="Rast P."/>
            <person name="Oberbeckmann S."/>
            <person name="Bunk B."/>
            <person name="Jeske O."/>
            <person name="Meyerdierks A."/>
            <person name="Storesund J.E."/>
            <person name="Kallscheuer N."/>
            <person name="Luecker S."/>
            <person name="Lage O.M."/>
            <person name="Pohl T."/>
            <person name="Merkel B.J."/>
            <person name="Hornburger P."/>
            <person name="Mueller R.-W."/>
            <person name="Bruemmer F."/>
            <person name="Labrenz M."/>
            <person name="Spormann A.M."/>
            <person name="Op den Camp H."/>
            <person name="Overmann J."/>
            <person name="Amann R."/>
            <person name="Jetten M.S.M."/>
            <person name="Mascher T."/>
            <person name="Medema M.H."/>
            <person name="Devos D.P."/>
            <person name="Kaster A.-K."/>
            <person name="Ovreas L."/>
            <person name="Rohde M."/>
            <person name="Galperin M.Y."/>
            <person name="Jogler C."/>
        </authorList>
    </citation>
    <scope>NUCLEOTIDE SEQUENCE [LARGE SCALE GENOMIC DNA]</scope>
    <source>
        <strain evidence="2 3">OJF2</strain>
    </source>
</reference>
<gene>
    <name evidence="2" type="ORF">OJF2_56230</name>
</gene>
<protein>
    <submittedName>
        <fullName evidence="2">Uncharacterized protein</fullName>
    </submittedName>
</protein>
<dbReference type="EMBL" id="CP042997">
    <property type="protein sequence ID" value="QEH37038.1"/>
    <property type="molecule type" value="Genomic_DNA"/>
</dbReference>
<evidence type="ECO:0000313" key="3">
    <source>
        <dbReference type="Proteomes" id="UP000324233"/>
    </source>
</evidence>
<organism evidence="2 3">
    <name type="scientific">Aquisphaera giovannonii</name>
    <dbReference type="NCBI Taxonomy" id="406548"/>
    <lineage>
        <taxon>Bacteria</taxon>
        <taxon>Pseudomonadati</taxon>
        <taxon>Planctomycetota</taxon>
        <taxon>Planctomycetia</taxon>
        <taxon>Isosphaerales</taxon>
        <taxon>Isosphaeraceae</taxon>
        <taxon>Aquisphaera</taxon>
    </lineage>
</organism>
<dbReference type="Proteomes" id="UP000324233">
    <property type="component" value="Chromosome"/>
</dbReference>
<evidence type="ECO:0000313" key="2">
    <source>
        <dbReference type="EMBL" id="QEH37038.1"/>
    </source>
</evidence>
<accession>A0A5B9W8W4</accession>
<name>A0A5B9W8W4_9BACT</name>
<dbReference type="AlphaFoldDB" id="A0A5B9W8W4"/>
<feature type="compositionally biased region" description="Low complexity" evidence="1">
    <location>
        <begin position="61"/>
        <end position="80"/>
    </location>
</feature>
<keyword evidence="3" id="KW-1185">Reference proteome</keyword>
<sequence length="261" mass="26549">MSHPFEAFPRFLSALKPVPSRAARSHRATPSLTALEGRIALSHFGAHAHVAAHVVAHRRPSSIPTGTTTGESSPGGTSSTQNNQLRTDLQQLQADVKAVLSASSVTDAQRQALNGDFAALCNAGVTVDRTALQAVATTLLTDIANGSYDANATSIQSSFTAAFSGTSGAALTGDQATLVNTAYGDFVTVAKGLNATTDQLTAIANDQTAIQADLTNLGLSTTNHPGQAAQLDLILGGPAGDLGAGGFRGPHGGFGHGHGRF</sequence>
<dbReference type="KEGG" id="agv:OJF2_56230"/>
<feature type="region of interest" description="Disordered" evidence="1">
    <location>
        <begin position="57"/>
        <end position="82"/>
    </location>
</feature>
<proteinExistence type="predicted"/>